<accession>A0ABQ9IT56</accession>
<evidence type="ECO:0000313" key="4">
    <source>
        <dbReference type="Proteomes" id="UP001162164"/>
    </source>
</evidence>
<comment type="caution">
    <text evidence="3">The sequence shown here is derived from an EMBL/GenBank/DDBJ whole genome shotgun (WGS) entry which is preliminary data.</text>
</comment>
<sequence length="304" mass="36063">MLIFLLLGVTLRLTETFQIEDIPIENFSFEKEDVENGAVDVELMPRQQRSPSEDPKDYFFNRNLYEQSRFDSVEDIPRPGGLGSFNEEPTKPRHKRDVTEISPGERDDREVKSLVRKLGKPLELVVMDAENMTSGIESSNTNLPIVDDVGETDNFLINDFIRFRRDVDSNNKAGEDITKVKDLMKQIENDVKRNERYLNYEPRDDYRSRSRYYDPPDRSYDNYNNYSGSKGRQRRIIYYATLPDVTRSPPLADLRDRYDYYRDGRYDDRQFYPDPNYQLRRPYQRARYEEDNDRKAQSPPEGCY</sequence>
<feature type="region of interest" description="Disordered" evidence="1">
    <location>
        <begin position="73"/>
        <end position="111"/>
    </location>
</feature>
<feature type="region of interest" description="Disordered" evidence="1">
    <location>
        <begin position="199"/>
        <end position="227"/>
    </location>
</feature>
<feature type="region of interest" description="Disordered" evidence="1">
    <location>
        <begin position="265"/>
        <end position="304"/>
    </location>
</feature>
<protein>
    <submittedName>
        <fullName evidence="3">Uncharacterized protein</fullName>
    </submittedName>
</protein>
<organism evidence="3 4">
    <name type="scientific">Molorchus minor</name>
    <dbReference type="NCBI Taxonomy" id="1323400"/>
    <lineage>
        <taxon>Eukaryota</taxon>
        <taxon>Metazoa</taxon>
        <taxon>Ecdysozoa</taxon>
        <taxon>Arthropoda</taxon>
        <taxon>Hexapoda</taxon>
        <taxon>Insecta</taxon>
        <taxon>Pterygota</taxon>
        <taxon>Neoptera</taxon>
        <taxon>Endopterygota</taxon>
        <taxon>Coleoptera</taxon>
        <taxon>Polyphaga</taxon>
        <taxon>Cucujiformia</taxon>
        <taxon>Chrysomeloidea</taxon>
        <taxon>Cerambycidae</taxon>
        <taxon>Lamiinae</taxon>
        <taxon>Monochamini</taxon>
        <taxon>Molorchus</taxon>
    </lineage>
</organism>
<dbReference type="EMBL" id="JAPWTJ010002731">
    <property type="protein sequence ID" value="KAJ8964775.1"/>
    <property type="molecule type" value="Genomic_DNA"/>
</dbReference>
<feature type="signal peptide" evidence="2">
    <location>
        <begin position="1"/>
        <end position="16"/>
    </location>
</feature>
<keyword evidence="2" id="KW-0732">Signal</keyword>
<proteinExistence type="predicted"/>
<feature type="chain" id="PRO_5046423860" evidence="2">
    <location>
        <begin position="17"/>
        <end position="304"/>
    </location>
</feature>
<evidence type="ECO:0000256" key="2">
    <source>
        <dbReference type="SAM" id="SignalP"/>
    </source>
</evidence>
<name>A0ABQ9IT56_9CUCU</name>
<gene>
    <name evidence="3" type="ORF">NQ317_007721</name>
</gene>
<reference evidence="3" key="1">
    <citation type="journal article" date="2023" name="Insect Mol. Biol.">
        <title>Genome sequencing provides insights into the evolution of gene families encoding plant cell wall-degrading enzymes in longhorned beetles.</title>
        <authorList>
            <person name="Shin N.R."/>
            <person name="Okamura Y."/>
            <person name="Kirsch R."/>
            <person name="Pauchet Y."/>
        </authorList>
    </citation>
    <scope>NUCLEOTIDE SEQUENCE</scope>
    <source>
        <strain evidence="3">MMC_N1</strain>
    </source>
</reference>
<evidence type="ECO:0000313" key="3">
    <source>
        <dbReference type="EMBL" id="KAJ8964775.1"/>
    </source>
</evidence>
<evidence type="ECO:0000256" key="1">
    <source>
        <dbReference type="SAM" id="MobiDB-lite"/>
    </source>
</evidence>
<feature type="compositionally biased region" description="Basic and acidic residues" evidence="1">
    <location>
        <begin position="286"/>
        <end position="296"/>
    </location>
</feature>
<dbReference type="Proteomes" id="UP001162164">
    <property type="component" value="Unassembled WGS sequence"/>
</dbReference>
<feature type="compositionally biased region" description="Basic and acidic residues" evidence="1">
    <location>
        <begin position="199"/>
        <end position="220"/>
    </location>
</feature>
<keyword evidence="4" id="KW-1185">Reference proteome</keyword>
<feature type="compositionally biased region" description="Basic and acidic residues" evidence="1">
    <location>
        <begin position="97"/>
        <end position="111"/>
    </location>
</feature>